<accession>A0AAD9WU42</accession>
<feature type="compositionally biased region" description="Acidic residues" evidence="1">
    <location>
        <begin position="165"/>
        <end position="187"/>
    </location>
</feature>
<feature type="compositionally biased region" description="Acidic residues" evidence="1">
    <location>
        <begin position="148"/>
        <end position="158"/>
    </location>
</feature>
<sequence length="187" mass="21370">MLNTDKRANITTKPHHHNETQQTFARFLFLLPQTISNHRRSLKEKSSTVPHHQHRRRTSSLGLSSLMQGFVQMLPEYQVYVKYVDRVVDMDVIEPGECSVISLINDVRRFSVGNISKVGKVGNYALHDPAMLCFNEPVEEKNVEPIEEINVEPTEENYAEPVEANNEEDSEEENVCEDAENDGSEKS</sequence>
<dbReference type="AlphaFoldDB" id="A0AAD9WU42"/>
<feature type="region of interest" description="Disordered" evidence="1">
    <location>
        <begin position="40"/>
        <end position="59"/>
    </location>
</feature>
<dbReference type="Proteomes" id="UP001280121">
    <property type="component" value="Unassembled WGS sequence"/>
</dbReference>
<evidence type="ECO:0000256" key="1">
    <source>
        <dbReference type="SAM" id="MobiDB-lite"/>
    </source>
</evidence>
<evidence type="ECO:0000313" key="2">
    <source>
        <dbReference type="EMBL" id="KAK2643216.1"/>
    </source>
</evidence>
<protein>
    <submittedName>
        <fullName evidence="2">Uncharacterized protein</fullName>
    </submittedName>
</protein>
<keyword evidence="3" id="KW-1185">Reference proteome</keyword>
<comment type="caution">
    <text evidence="2">The sequence shown here is derived from an EMBL/GenBank/DDBJ whole genome shotgun (WGS) entry which is preliminary data.</text>
</comment>
<gene>
    <name evidence="2" type="ORF">Ddye_024979</name>
</gene>
<proteinExistence type="predicted"/>
<reference evidence="2" key="1">
    <citation type="journal article" date="2023" name="Plant J.">
        <title>Genome sequences and population genomics provide insights into the demographic history, inbreeding, and mutation load of two 'living fossil' tree species of Dipteronia.</title>
        <authorList>
            <person name="Feng Y."/>
            <person name="Comes H.P."/>
            <person name="Chen J."/>
            <person name="Zhu S."/>
            <person name="Lu R."/>
            <person name="Zhang X."/>
            <person name="Li P."/>
            <person name="Qiu J."/>
            <person name="Olsen K.M."/>
            <person name="Qiu Y."/>
        </authorList>
    </citation>
    <scope>NUCLEOTIDE SEQUENCE</scope>
    <source>
        <strain evidence="2">KIB01</strain>
    </source>
</reference>
<feature type="region of interest" description="Disordered" evidence="1">
    <location>
        <begin position="148"/>
        <end position="187"/>
    </location>
</feature>
<name>A0AAD9WU42_9ROSI</name>
<dbReference type="EMBL" id="JANJYI010000007">
    <property type="protein sequence ID" value="KAK2643216.1"/>
    <property type="molecule type" value="Genomic_DNA"/>
</dbReference>
<evidence type="ECO:0000313" key="3">
    <source>
        <dbReference type="Proteomes" id="UP001280121"/>
    </source>
</evidence>
<organism evidence="2 3">
    <name type="scientific">Dipteronia dyeriana</name>
    <dbReference type="NCBI Taxonomy" id="168575"/>
    <lineage>
        <taxon>Eukaryota</taxon>
        <taxon>Viridiplantae</taxon>
        <taxon>Streptophyta</taxon>
        <taxon>Embryophyta</taxon>
        <taxon>Tracheophyta</taxon>
        <taxon>Spermatophyta</taxon>
        <taxon>Magnoliopsida</taxon>
        <taxon>eudicotyledons</taxon>
        <taxon>Gunneridae</taxon>
        <taxon>Pentapetalae</taxon>
        <taxon>rosids</taxon>
        <taxon>malvids</taxon>
        <taxon>Sapindales</taxon>
        <taxon>Sapindaceae</taxon>
        <taxon>Hippocastanoideae</taxon>
        <taxon>Acereae</taxon>
        <taxon>Dipteronia</taxon>
    </lineage>
</organism>